<accession>A0A2Z4IEV6</accession>
<protein>
    <submittedName>
        <fullName evidence="2">Uncharacterized protein</fullName>
    </submittedName>
</protein>
<reference evidence="2 3" key="1">
    <citation type="submission" date="2018-06" db="EMBL/GenBank/DDBJ databases">
        <title>Echinicola strongylocentroti sp. nov., isolated from a sea urchin Strongylocentrotus intermedius.</title>
        <authorList>
            <person name="Bae S.S."/>
        </authorList>
    </citation>
    <scope>NUCLEOTIDE SEQUENCE [LARGE SCALE GENOMIC DNA]</scope>
    <source>
        <strain evidence="2 3">MEBiC08714</strain>
    </source>
</reference>
<evidence type="ECO:0000256" key="1">
    <source>
        <dbReference type="SAM" id="Phobius"/>
    </source>
</evidence>
<dbReference type="EMBL" id="CP030041">
    <property type="protein sequence ID" value="AWW29395.1"/>
    <property type="molecule type" value="Genomic_DNA"/>
</dbReference>
<name>A0A2Z4IEV6_9BACT</name>
<proteinExistence type="predicted"/>
<gene>
    <name evidence="2" type="ORF">DN752_04120</name>
</gene>
<dbReference type="KEGG" id="est:DN752_04120"/>
<evidence type="ECO:0000313" key="2">
    <source>
        <dbReference type="EMBL" id="AWW29395.1"/>
    </source>
</evidence>
<keyword evidence="1" id="KW-0812">Transmembrane</keyword>
<feature type="transmembrane region" description="Helical" evidence="1">
    <location>
        <begin position="29"/>
        <end position="48"/>
    </location>
</feature>
<dbReference type="Proteomes" id="UP000248688">
    <property type="component" value="Chromosome"/>
</dbReference>
<sequence length="62" mass="7151">MPLAKDITPFQDFFMLLFFSNLRKKSTQIIIICVISVPSVPQLFRLILKNDVRGRIKKGLSN</sequence>
<keyword evidence="1" id="KW-1133">Transmembrane helix</keyword>
<organism evidence="2 3">
    <name type="scientific">Echinicola strongylocentroti</name>
    <dbReference type="NCBI Taxonomy" id="1795355"/>
    <lineage>
        <taxon>Bacteria</taxon>
        <taxon>Pseudomonadati</taxon>
        <taxon>Bacteroidota</taxon>
        <taxon>Cytophagia</taxon>
        <taxon>Cytophagales</taxon>
        <taxon>Cyclobacteriaceae</taxon>
        <taxon>Echinicola</taxon>
    </lineage>
</organism>
<keyword evidence="3" id="KW-1185">Reference proteome</keyword>
<keyword evidence="1" id="KW-0472">Membrane</keyword>
<evidence type="ECO:0000313" key="3">
    <source>
        <dbReference type="Proteomes" id="UP000248688"/>
    </source>
</evidence>
<dbReference type="AlphaFoldDB" id="A0A2Z4IEV6"/>